<dbReference type="AlphaFoldDB" id="A0A1I7SWN0"/>
<proteinExistence type="predicted"/>
<evidence type="ECO:0000313" key="2">
    <source>
        <dbReference type="EMBL" id="CAD5216481.1"/>
    </source>
</evidence>
<gene>
    <name evidence="2" type="ORF">BXYJ_LOCUS4553</name>
</gene>
<dbReference type="OrthoDB" id="10425727at2759"/>
<name>A0A1I7SWN0_BURXY</name>
<keyword evidence="1" id="KW-0732">Signal</keyword>
<dbReference type="EMBL" id="CAJFDI010000002">
    <property type="protein sequence ID" value="CAD5216481.1"/>
    <property type="molecule type" value="Genomic_DNA"/>
</dbReference>
<evidence type="ECO:0000313" key="5">
    <source>
        <dbReference type="Proteomes" id="UP000659654"/>
    </source>
</evidence>
<keyword evidence="5" id="KW-1185">Reference proteome</keyword>
<dbReference type="SMR" id="A0A1I7SWN0"/>
<evidence type="ECO:0000313" key="6">
    <source>
        <dbReference type="WBParaSite" id="BXY_1746100.1"/>
    </source>
</evidence>
<evidence type="ECO:0000313" key="4">
    <source>
        <dbReference type="Proteomes" id="UP000095284"/>
    </source>
</evidence>
<feature type="signal peptide" evidence="1">
    <location>
        <begin position="1"/>
        <end position="20"/>
    </location>
</feature>
<sequence length="69" mass="7978">MRSNWMLWVIWMTLNTISAAVLPSAYKLQRIEDDPDVVIEKMMTLCAKTMSTDRLVDSLVARLCADLRF</sequence>
<evidence type="ECO:0000256" key="1">
    <source>
        <dbReference type="SAM" id="SignalP"/>
    </source>
</evidence>
<feature type="chain" id="PRO_5036022304" evidence="1">
    <location>
        <begin position="21"/>
        <end position="69"/>
    </location>
</feature>
<dbReference type="Proteomes" id="UP000095284">
    <property type="component" value="Unplaced"/>
</dbReference>
<reference evidence="6" key="1">
    <citation type="submission" date="2016-11" db="UniProtKB">
        <authorList>
            <consortium name="WormBaseParasite"/>
        </authorList>
    </citation>
    <scope>IDENTIFICATION</scope>
</reference>
<organism evidence="4 6">
    <name type="scientific">Bursaphelenchus xylophilus</name>
    <name type="common">Pinewood nematode worm</name>
    <name type="synonym">Aphelenchoides xylophilus</name>
    <dbReference type="NCBI Taxonomy" id="6326"/>
    <lineage>
        <taxon>Eukaryota</taxon>
        <taxon>Metazoa</taxon>
        <taxon>Ecdysozoa</taxon>
        <taxon>Nematoda</taxon>
        <taxon>Chromadorea</taxon>
        <taxon>Rhabditida</taxon>
        <taxon>Tylenchina</taxon>
        <taxon>Tylenchomorpha</taxon>
        <taxon>Aphelenchoidea</taxon>
        <taxon>Aphelenchoididae</taxon>
        <taxon>Bursaphelenchus</taxon>
    </lineage>
</organism>
<evidence type="ECO:0000313" key="3">
    <source>
        <dbReference type="EMBL" id="CAG9099688.1"/>
    </source>
</evidence>
<protein>
    <submittedName>
        <fullName evidence="2">(pine wood nematode) hypothetical protein</fullName>
    </submittedName>
</protein>
<accession>A0A1I7SWN0</accession>
<reference evidence="3" key="2">
    <citation type="submission" date="2020-08" db="EMBL/GenBank/DDBJ databases">
        <authorList>
            <person name="Kikuchi T."/>
        </authorList>
    </citation>
    <scope>NUCLEOTIDE SEQUENCE</scope>
    <source>
        <strain evidence="2">Ka4C1</strain>
    </source>
</reference>
<dbReference type="EMBL" id="CAJFCV020000002">
    <property type="protein sequence ID" value="CAG9099688.1"/>
    <property type="molecule type" value="Genomic_DNA"/>
</dbReference>
<dbReference type="WBParaSite" id="BXY_1746100.1">
    <property type="protein sequence ID" value="BXY_1746100.1"/>
    <property type="gene ID" value="BXY_1746100"/>
</dbReference>
<dbReference type="Proteomes" id="UP000659654">
    <property type="component" value="Unassembled WGS sequence"/>
</dbReference>
<dbReference type="Proteomes" id="UP000582659">
    <property type="component" value="Unassembled WGS sequence"/>
</dbReference>